<dbReference type="HOGENOM" id="CLU_2430243_0_0_1"/>
<feature type="region of interest" description="Disordered" evidence="1">
    <location>
        <begin position="1"/>
        <end position="81"/>
    </location>
</feature>
<dbReference type="Gramene" id="LPERR01G02080.1">
    <property type="protein sequence ID" value="LPERR01G02080.1"/>
    <property type="gene ID" value="LPERR01G02080"/>
</dbReference>
<evidence type="ECO:0000313" key="2">
    <source>
        <dbReference type="EnsemblPlants" id="LPERR01G02080.1"/>
    </source>
</evidence>
<name>A0A0D9UWG5_9ORYZ</name>
<feature type="compositionally biased region" description="Polar residues" evidence="1">
    <location>
        <begin position="1"/>
        <end position="11"/>
    </location>
</feature>
<evidence type="ECO:0000313" key="3">
    <source>
        <dbReference type="Proteomes" id="UP000032180"/>
    </source>
</evidence>
<proteinExistence type="predicted"/>
<reference evidence="2 3" key="1">
    <citation type="submission" date="2012-08" db="EMBL/GenBank/DDBJ databases">
        <title>Oryza genome evolution.</title>
        <authorList>
            <person name="Wing R.A."/>
        </authorList>
    </citation>
    <scope>NUCLEOTIDE SEQUENCE</scope>
</reference>
<reference evidence="2" key="3">
    <citation type="submission" date="2015-04" db="UniProtKB">
        <authorList>
            <consortium name="EnsemblPlants"/>
        </authorList>
    </citation>
    <scope>IDENTIFICATION</scope>
</reference>
<keyword evidence="3" id="KW-1185">Reference proteome</keyword>
<dbReference type="EnsemblPlants" id="LPERR01G02080.1">
    <property type="protein sequence ID" value="LPERR01G02080.1"/>
    <property type="gene ID" value="LPERR01G02080"/>
</dbReference>
<sequence>MAVFAANSSNLAERGGSRSGRANSTPPPRRAVVRRRLASSSVTTSCFVPKHSPPRSPRSHRRTRHAGAGATRRAPDLAMGHTRFILPPDFS</sequence>
<reference evidence="3" key="2">
    <citation type="submission" date="2013-12" db="EMBL/GenBank/DDBJ databases">
        <authorList>
            <person name="Yu Y."/>
            <person name="Lee S."/>
            <person name="de Baynast K."/>
            <person name="Wissotski M."/>
            <person name="Liu L."/>
            <person name="Talag J."/>
            <person name="Goicoechea J."/>
            <person name="Angelova A."/>
            <person name="Jetty R."/>
            <person name="Kudrna D."/>
            <person name="Golser W."/>
            <person name="Rivera L."/>
            <person name="Zhang J."/>
            <person name="Wing R."/>
        </authorList>
    </citation>
    <scope>NUCLEOTIDE SEQUENCE</scope>
</reference>
<protein>
    <submittedName>
        <fullName evidence="2">Uncharacterized protein</fullName>
    </submittedName>
</protein>
<dbReference type="Proteomes" id="UP000032180">
    <property type="component" value="Chromosome 1"/>
</dbReference>
<evidence type="ECO:0000256" key="1">
    <source>
        <dbReference type="SAM" id="MobiDB-lite"/>
    </source>
</evidence>
<dbReference type="AlphaFoldDB" id="A0A0D9UWG5"/>
<accession>A0A0D9UWG5</accession>
<organism evidence="2 3">
    <name type="scientific">Leersia perrieri</name>
    <dbReference type="NCBI Taxonomy" id="77586"/>
    <lineage>
        <taxon>Eukaryota</taxon>
        <taxon>Viridiplantae</taxon>
        <taxon>Streptophyta</taxon>
        <taxon>Embryophyta</taxon>
        <taxon>Tracheophyta</taxon>
        <taxon>Spermatophyta</taxon>
        <taxon>Magnoliopsida</taxon>
        <taxon>Liliopsida</taxon>
        <taxon>Poales</taxon>
        <taxon>Poaceae</taxon>
        <taxon>BOP clade</taxon>
        <taxon>Oryzoideae</taxon>
        <taxon>Oryzeae</taxon>
        <taxon>Oryzinae</taxon>
        <taxon>Leersia</taxon>
    </lineage>
</organism>